<evidence type="ECO:0000313" key="2">
    <source>
        <dbReference type="Proteomes" id="UP000265520"/>
    </source>
</evidence>
<accession>A0A392UK13</accession>
<reference evidence="1 2" key="1">
    <citation type="journal article" date="2018" name="Front. Plant Sci.">
        <title>Red Clover (Trifolium pratense) and Zigzag Clover (T. medium) - A Picture of Genomic Similarities and Differences.</title>
        <authorList>
            <person name="Dluhosova J."/>
            <person name="Istvanek J."/>
            <person name="Nedelnik J."/>
            <person name="Repkova J."/>
        </authorList>
    </citation>
    <scope>NUCLEOTIDE SEQUENCE [LARGE SCALE GENOMIC DNA]</scope>
    <source>
        <strain evidence="2">cv. 10/8</strain>
        <tissue evidence="1">Leaf</tissue>
    </source>
</reference>
<evidence type="ECO:0000313" key="1">
    <source>
        <dbReference type="EMBL" id="MCI73891.1"/>
    </source>
</evidence>
<dbReference type="EMBL" id="LXQA010848671">
    <property type="protein sequence ID" value="MCI73891.1"/>
    <property type="molecule type" value="Genomic_DNA"/>
</dbReference>
<name>A0A392UK13_9FABA</name>
<protein>
    <submittedName>
        <fullName evidence="1">Uncharacterized protein</fullName>
    </submittedName>
</protein>
<comment type="caution">
    <text evidence="1">The sequence shown here is derived from an EMBL/GenBank/DDBJ whole genome shotgun (WGS) entry which is preliminary data.</text>
</comment>
<dbReference type="Proteomes" id="UP000265520">
    <property type="component" value="Unassembled WGS sequence"/>
</dbReference>
<feature type="non-terminal residue" evidence="1">
    <location>
        <position position="1"/>
    </location>
</feature>
<keyword evidence="2" id="KW-1185">Reference proteome</keyword>
<sequence>VVQSVINGSDSKLRENSVVFYSRESQSGS</sequence>
<dbReference type="AlphaFoldDB" id="A0A392UK13"/>
<proteinExistence type="predicted"/>
<organism evidence="1 2">
    <name type="scientific">Trifolium medium</name>
    <dbReference type="NCBI Taxonomy" id="97028"/>
    <lineage>
        <taxon>Eukaryota</taxon>
        <taxon>Viridiplantae</taxon>
        <taxon>Streptophyta</taxon>
        <taxon>Embryophyta</taxon>
        <taxon>Tracheophyta</taxon>
        <taxon>Spermatophyta</taxon>
        <taxon>Magnoliopsida</taxon>
        <taxon>eudicotyledons</taxon>
        <taxon>Gunneridae</taxon>
        <taxon>Pentapetalae</taxon>
        <taxon>rosids</taxon>
        <taxon>fabids</taxon>
        <taxon>Fabales</taxon>
        <taxon>Fabaceae</taxon>
        <taxon>Papilionoideae</taxon>
        <taxon>50 kb inversion clade</taxon>
        <taxon>NPAAA clade</taxon>
        <taxon>Hologalegina</taxon>
        <taxon>IRL clade</taxon>
        <taxon>Trifolieae</taxon>
        <taxon>Trifolium</taxon>
    </lineage>
</organism>